<dbReference type="PROSITE" id="PS50850">
    <property type="entry name" value="MFS"/>
    <property type="match status" value="1"/>
</dbReference>
<feature type="transmembrane region" description="Helical" evidence="6">
    <location>
        <begin position="39"/>
        <end position="65"/>
    </location>
</feature>
<dbReference type="PANTHER" id="PTHR42718:SF9">
    <property type="entry name" value="MAJOR FACILITATOR SUPERFAMILY MULTIDRUG TRANSPORTER MFSC"/>
    <property type="match status" value="1"/>
</dbReference>
<name>A0ABN7Y3W9_9BURK</name>
<sequence>MTAPHTGFFSEQEWNFAPHERSPLPGGAATPAHPPLRRLLYGAVGVLIGITGSLGTAAVTVNLPYLQGSLGAYQAEMAWLPAVYVMTNVPTGMILIKYRQQFGLRSFALIFLTIYSLLTCVHLFVGGMTAAIAVRAASGIAGSALTTLCLNYMIQALPATARLSAIAAGIAVPQLAIPLARLLSPALLASDPWRNLYLFEFGLTLISLGAVAAIRLPPAAREQAFERLDIITTILFALGLALLCAVLAQGRYAWWTDTAWVGWALATALPLFGAVFLLELHRANPLIDMRWLGTIDFLRFVLVGTVARVILSEQTYGAIGLLGLLGSTNDELITFSALILCASIAGVVAGALLVKPGRLPHLVVLAIAIVAIAAAYDSQTTHLTRAPQMYLSQALIAFSTTLYIGPAMLIGFARVLADGGRKLTSFIVLFGATQSLGGLIGTAWLGTLQSSREKAHSFALVQRLSHGEPQVALALQQGANRYAAQISDPGLRGAQGAASLAQRVSAEANIMAYNDVFATIAILAAVTAVLLALRLIRLQWLHNRTRATASPMETLAP</sequence>
<evidence type="ECO:0000313" key="8">
    <source>
        <dbReference type="EMBL" id="CAG9166557.1"/>
    </source>
</evidence>
<feature type="transmembrane region" description="Helical" evidence="6">
    <location>
        <begin position="108"/>
        <end position="126"/>
    </location>
</feature>
<evidence type="ECO:0000313" key="9">
    <source>
        <dbReference type="Proteomes" id="UP000706525"/>
    </source>
</evidence>
<reference evidence="8 9" key="1">
    <citation type="submission" date="2021-08" db="EMBL/GenBank/DDBJ databases">
        <authorList>
            <person name="Peeters C."/>
        </authorList>
    </citation>
    <scope>NUCLEOTIDE SEQUENCE [LARGE SCALE GENOMIC DNA]</scope>
    <source>
        <strain evidence="8 9">LMG 32289</strain>
    </source>
</reference>
<evidence type="ECO:0000259" key="7">
    <source>
        <dbReference type="PROSITE" id="PS50850"/>
    </source>
</evidence>
<dbReference type="Pfam" id="PF07690">
    <property type="entry name" value="MFS_1"/>
    <property type="match status" value="1"/>
</dbReference>
<dbReference type="InterPro" id="IPR020846">
    <property type="entry name" value="MFS_dom"/>
</dbReference>
<feature type="domain" description="Major facilitator superfamily (MFS) profile" evidence="7">
    <location>
        <begin position="41"/>
        <end position="539"/>
    </location>
</feature>
<organism evidence="8 9">
    <name type="scientific">Cupriavidus pampae</name>
    <dbReference type="NCBI Taxonomy" id="659251"/>
    <lineage>
        <taxon>Bacteria</taxon>
        <taxon>Pseudomonadati</taxon>
        <taxon>Pseudomonadota</taxon>
        <taxon>Betaproteobacteria</taxon>
        <taxon>Burkholderiales</taxon>
        <taxon>Burkholderiaceae</taxon>
        <taxon>Cupriavidus</taxon>
    </lineage>
</organism>
<feature type="transmembrane region" description="Helical" evidence="6">
    <location>
        <begin position="423"/>
        <end position="445"/>
    </location>
</feature>
<comment type="subcellular location">
    <subcellularLocation>
        <location evidence="1">Membrane</location>
        <topology evidence="1">Multi-pass membrane protein</topology>
    </subcellularLocation>
</comment>
<evidence type="ECO:0000256" key="5">
    <source>
        <dbReference type="ARBA" id="ARBA00023136"/>
    </source>
</evidence>
<feature type="transmembrane region" description="Helical" evidence="6">
    <location>
        <begin position="292"/>
        <end position="312"/>
    </location>
</feature>
<dbReference type="PANTHER" id="PTHR42718">
    <property type="entry name" value="MAJOR FACILITATOR SUPERFAMILY MULTIDRUG TRANSPORTER MFSC"/>
    <property type="match status" value="1"/>
</dbReference>
<evidence type="ECO:0000256" key="2">
    <source>
        <dbReference type="ARBA" id="ARBA00022448"/>
    </source>
</evidence>
<feature type="transmembrane region" description="Helical" evidence="6">
    <location>
        <begin position="359"/>
        <end position="376"/>
    </location>
</feature>
<dbReference type="InterPro" id="IPR011701">
    <property type="entry name" value="MFS"/>
</dbReference>
<keyword evidence="3 6" id="KW-0812">Transmembrane</keyword>
<dbReference type="Proteomes" id="UP000706525">
    <property type="component" value="Unassembled WGS sequence"/>
</dbReference>
<keyword evidence="4 6" id="KW-1133">Transmembrane helix</keyword>
<proteinExistence type="predicted"/>
<feature type="transmembrane region" description="Helical" evidence="6">
    <location>
        <begin position="132"/>
        <end position="153"/>
    </location>
</feature>
<feature type="transmembrane region" description="Helical" evidence="6">
    <location>
        <begin position="165"/>
        <end position="184"/>
    </location>
</feature>
<evidence type="ECO:0000256" key="6">
    <source>
        <dbReference type="SAM" id="Phobius"/>
    </source>
</evidence>
<feature type="transmembrane region" description="Helical" evidence="6">
    <location>
        <begin position="396"/>
        <end position="416"/>
    </location>
</feature>
<feature type="transmembrane region" description="Helical" evidence="6">
    <location>
        <begin position="77"/>
        <end position="96"/>
    </location>
</feature>
<keyword evidence="2" id="KW-0813">Transport</keyword>
<comment type="caution">
    <text evidence="8">The sequence shown here is derived from an EMBL/GenBank/DDBJ whole genome shotgun (WGS) entry which is preliminary data.</text>
</comment>
<keyword evidence="5 6" id="KW-0472">Membrane</keyword>
<dbReference type="InterPro" id="IPR036259">
    <property type="entry name" value="MFS_trans_sf"/>
</dbReference>
<keyword evidence="9" id="KW-1185">Reference proteome</keyword>
<feature type="transmembrane region" description="Helical" evidence="6">
    <location>
        <begin position="332"/>
        <end position="354"/>
    </location>
</feature>
<evidence type="ECO:0000256" key="4">
    <source>
        <dbReference type="ARBA" id="ARBA00022989"/>
    </source>
</evidence>
<feature type="transmembrane region" description="Helical" evidence="6">
    <location>
        <begin position="228"/>
        <end position="248"/>
    </location>
</feature>
<accession>A0ABN7Y3W9</accession>
<dbReference type="Gene3D" id="1.20.1250.20">
    <property type="entry name" value="MFS general substrate transporter like domains"/>
    <property type="match status" value="1"/>
</dbReference>
<feature type="transmembrane region" description="Helical" evidence="6">
    <location>
        <begin position="516"/>
        <end position="536"/>
    </location>
</feature>
<feature type="transmembrane region" description="Helical" evidence="6">
    <location>
        <begin position="196"/>
        <end position="216"/>
    </location>
</feature>
<dbReference type="EMBL" id="CAJZAG010000002">
    <property type="protein sequence ID" value="CAG9166557.1"/>
    <property type="molecule type" value="Genomic_DNA"/>
</dbReference>
<dbReference type="SUPFAM" id="SSF103473">
    <property type="entry name" value="MFS general substrate transporter"/>
    <property type="match status" value="1"/>
</dbReference>
<protein>
    <recommendedName>
        <fullName evidence="7">Major facilitator superfamily (MFS) profile domain-containing protein</fullName>
    </recommendedName>
</protein>
<gene>
    <name evidence="8" type="ORF">LMG32289_01068</name>
</gene>
<evidence type="ECO:0000256" key="1">
    <source>
        <dbReference type="ARBA" id="ARBA00004141"/>
    </source>
</evidence>
<feature type="transmembrane region" description="Helical" evidence="6">
    <location>
        <begin position="260"/>
        <end position="280"/>
    </location>
</feature>
<evidence type="ECO:0000256" key="3">
    <source>
        <dbReference type="ARBA" id="ARBA00022692"/>
    </source>
</evidence>